<dbReference type="GO" id="GO:0016616">
    <property type="term" value="F:oxidoreductase activity, acting on the CH-OH group of donors, NAD or NADP as acceptor"/>
    <property type="evidence" value="ECO:0007669"/>
    <property type="project" value="TreeGrafter"/>
</dbReference>
<protein>
    <submittedName>
        <fullName evidence="4">NAD(P)-binding protein</fullName>
    </submittedName>
</protein>
<accession>A0A8E2DI72</accession>
<dbReference type="Proteomes" id="UP000250043">
    <property type="component" value="Unassembled WGS sequence"/>
</dbReference>
<reference evidence="4 5" key="1">
    <citation type="submission" date="2016-07" db="EMBL/GenBank/DDBJ databases">
        <title>Draft genome of the white-rot fungus Obba rivulosa 3A-2.</title>
        <authorList>
            <consortium name="DOE Joint Genome Institute"/>
            <person name="Miettinen O."/>
            <person name="Riley R."/>
            <person name="Acob R."/>
            <person name="Barry K."/>
            <person name="Cullen D."/>
            <person name="De Vries R."/>
            <person name="Hainaut M."/>
            <person name="Hatakka A."/>
            <person name="Henrissat B."/>
            <person name="Hilden K."/>
            <person name="Kuo R."/>
            <person name="Labutti K."/>
            <person name="Lipzen A."/>
            <person name="Makela M.R."/>
            <person name="Sandor L."/>
            <person name="Spatafora J.W."/>
            <person name="Grigoriev I.V."/>
            <person name="Hibbett D.S."/>
        </authorList>
    </citation>
    <scope>NUCLEOTIDE SEQUENCE [LARGE SCALE GENOMIC DNA]</scope>
    <source>
        <strain evidence="4 5">3A-2</strain>
    </source>
</reference>
<dbReference type="PANTHER" id="PTHR10366:SF564">
    <property type="entry name" value="STEROL-4-ALPHA-CARBOXYLATE 3-DEHYDROGENASE, DECARBOXYLATING"/>
    <property type="match status" value="1"/>
</dbReference>
<evidence type="ECO:0000256" key="2">
    <source>
        <dbReference type="ARBA" id="ARBA00023445"/>
    </source>
</evidence>
<evidence type="ECO:0000259" key="3">
    <source>
        <dbReference type="Pfam" id="PF01370"/>
    </source>
</evidence>
<feature type="domain" description="NAD-dependent epimerase/dehydratase" evidence="3">
    <location>
        <begin position="10"/>
        <end position="262"/>
    </location>
</feature>
<evidence type="ECO:0000256" key="1">
    <source>
        <dbReference type="ARBA" id="ARBA00023002"/>
    </source>
</evidence>
<dbReference type="AlphaFoldDB" id="A0A8E2DI72"/>
<dbReference type="InterPro" id="IPR036291">
    <property type="entry name" value="NAD(P)-bd_dom_sf"/>
</dbReference>
<dbReference type="SUPFAM" id="SSF51735">
    <property type="entry name" value="NAD(P)-binding Rossmann-fold domains"/>
    <property type="match status" value="1"/>
</dbReference>
<dbReference type="EMBL" id="KV722521">
    <property type="protein sequence ID" value="OCH86574.1"/>
    <property type="molecule type" value="Genomic_DNA"/>
</dbReference>
<keyword evidence="1" id="KW-0560">Oxidoreductase</keyword>
<dbReference type="PANTHER" id="PTHR10366">
    <property type="entry name" value="NAD DEPENDENT EPIMERASE/DEHYDRATASE"/>
    <property type="match status" value="1"/>
</dbReference>
<evidence type="ECO:0000313" key="4">
    <source>
        <dbReference type="EMBL" id="OCH86574.1"/>
    </source>
</evidence>
<dbReference type="InterPro" id="IPR001509">
    <property type="entry name" value="Epimerase_deHydtase"/>
</dbReference>
<dbReference type="Pfam" id="PF01370">
    <property type="entry name" value="Epimerase"/>
    <property type="match status" value="1"/>
</dbReference>
<evidence type="ECO:0000313" key="5">
    <source>
        <dbReference type="Proteomes" id="UP000250043"/>
    </source>
</evidence>
<gene>
    <name evidence="4" type="ORF">OBBRIDRAFT_838059</name>
</gene>
<name>A0A8E2DI72_9APHY</name>
<dbReference type="InterPro" id="IPR050425">
    <property type="entry name" value="NAD(P)_dehydrat-like"/>
</dbReference>
<comment type="similarity">
    <text evidence="2">Belongs to the NAD(P)-dependent epimerase/dehydratase family. Dihydroflavonol-4-reductase subfamily.</text>
</comment>
<sequence length="348" mass="38993">MPFVQSGSKVLVSGANGFIPIWVVRMLLEQGFAVRGTVRSLSKGEHLLKMFEKYGERLELIVVPDIEGAFDEAVQGVDAIEHMASPYHYNAEDPDDLIKPAVRGTLNILESALKFGHSVKRIVITSSTAAVVRPTEKPTVFDEKDWNEFAISVVKEQGRQAPNKLKYFASKTLAEKAAFDFYEKHKQSVSWDLVTIAPPYVFGPMIHEVNSLSALNNSLAELRDALFKNIPDYKMLGAEGYTWVDVRDLALAHVRAIRREQAVGRIIVSASAYKWHDFLTAARSLSPNPYPLDVYSPTDPLYNPNQAVQMTDFDTSKSAKVLGMTSESFFTIKQSIEDMLEDWKAKGW</sequence>
<organism evidence="4 5">
    <name type="scientific">Obba rivulosa</name>
    <dbReference type="NCBI Taxonomy" id="1052685"/>
    <lineage>
        <taxon>Eukaryota</taxon>
        <taxon>Fungi</taxon>
        <taxon>Dikarya</taxon>
        <taxon>Basidiomycota</taxon>
        <taxon>Agaricomycotina</taxon>
        <taxon>Agaricomycetes</taxon>
        <taxon>Polyporales</taxon>
        <taxon>Gelatoporiaceae</taxon>
        <taxon>Obba</taxon>
    </lineage>
</organism>
<keyword evidence="5" id="KW-1185">Reference proteome</keyword>
<dbReference type="Gene3D" id="3.40.50.720">
    <property type="entry name" value="NAD(P)-binding Rossmann-like Domain"/>
    <property type="match status" value="1"/>
</dbReference>
<dbReference type="OrthoDB" id="2735536at2759"/>
<proteinExistence type="inferred from homology"/>